<dbReference type="Proteomes" id="UP000594262">
    <property type="component" value="Unplaced"/>
</dbReference>
<name>A0A7M5V4G8_9CNID</name>
<evidence type="ECO:0000313" key="3">
    <source>
        <dbReference type="Proteomes" id="UP000594262"/>
    </source>
</evidence>
<dbReference type="EnsemblMetazoa" id="CLYHEMT011149.1">
    <property type="protein sequence ID" value="CLYHEMP011149.1"/>
    <property type="gene ID" value="CLYHEMG011149"/>
</dbReference>
<reference evidence="2" key="1">
    <citation type="submission" date="2021-01" db="UniProtKB">
        <authorList>
            <consortium name="EnsemblMetazoa"/>
        </authorList>
    </citation>
    <scope>IDENTIFICATION</scope>
</reference>
<feature type="region of interest" description="Disordered" evidence="1">
    <location>
        <begin position="303"/>
        <end position="361"/>
    </location>
</feature>
<dbReference type="PANTHER" id="PTHR34239:SF2">
    <property type="entry name" value="TRANSPOSABLE ELEMENT P TRANSPOSASE_THAP9 CONSERVED DOMAIN-CONTAINING PROTEIN"/>
    <property type="match status" value="1"/>
</dbReference>
<dbReference type="GeneID" id="136815113"/>
<protein>
    <submittedName>
        <fullName evidence="2">Uncharacterized protein</fullName>
    </submittedName>
</protein>
<feature type="compositionally biased region" description="Basic and acidic residues" evidence="1">
    <location>
        <begin position="98"/>
        <end position="111"/>
    </location>
</feature>
<evidence type="ECO:0000313" key="2">
    <source>
        <dbReference type="EnsemblMetazoa" id="CLYHEMP011149.1"/>
    </source>
</evidence>
<feature type="compositionally biased region" description="Polar residues" evidence="1">
    <location>
        <begin position="322"/>
        <end position="338"/>
    </location>
</feature>
<feature type="compositionally biased region" description="Basic and acidic residues" evidence="1">
    <location>
        <begin position="309"/>
        <end position="321"/>
    </location>
</feature>
<organism evidence="2 3">
    <name type="scientific">Clytia hemisphaerica</name>
    <dbReference type="NCBI Taxonomy" id="252671"/>
    <lineage>
        <taxon>Eukaryota</taxon>
        <taxon>Metazoa</taxon>
        <taxon>Cnidaria</taxon>
        <taxon>Hydrozoa</taxon>
        <taxon>Hydroidolina</taxon>
        <taxon>Leptothecata</taxon>
        <taxon>Obeliida</taxon>
        <taxon>Clytiidae</taxon>
        <taxon>Clytia</taxon>
    </lineage>
</organism>
<accession>A0A7M5V4G8</accession>
<feature type="compositionally biased region" description="Low complexity" evidence="1">
    <location>
        <begin position="24"/>
        <end position="51"/>
    </location>
</feature>
<feature type="compositionally biased region" description="Polar residues" evidence="1">
    <location>
        <begin position="83"/>
        <end position="97"/>
    </location>
</feature>
<dbReference type="AlphaFoldDB" id="A0A7M5V4G8"/>
<sequence length="361" mass="40639">MADIQDILKGLETSSPRRKRSYTSSDSSSSSDSDNSSSGSSISSSSDSSSSDHSKQRKKRRRREEHLSDSDALSIHAGETPDKNGSQSSYKNDSQSAAEKKNNESVGKEETSLDLYSNLNLVSTEEKKGEKIDDGWAKIIDKQWSNSKTVDKLKPLMEKYVVPKNCQKLTILDMNEEINKLLSSFQKKNDRRYKGIQKALRTAVCGALTLVDAAVSTTTSPEKLTQQQIYQVGIDIVALLGRVNTDISDIRKKHAVSVLKPEFKCLTTQTKSSNSKLFGENVSKVLKSIDITNKVGGKIKKYNNRSSYQKKESYDRQDRSYNKSQSFLGHGRNSWQQGRKNYHNHRHSSNNNNNRNQKRKN</sequence>
<dbReference type="RefSeq" id="XP_066927654.1">
    <property type="nucleotide sequence ID" value="XM_067071553.1"/>
</dbReference>
<feature type="region of interest" description="Disordered" evidence="1">
    <location>
        <begin position="1"/>
        <end position="111"/>
    </location>
</feature>
<proteinExistence type="predicted"/>
<dbReference type="OrthoDB" id="5987008at2759"/>
<keyword evidence="3" id="KW-1185">Reference proteome</keyword>
<evidence type="ECO:0000256" key="1">
    <source>
        <dbReference type="SAM" id="MobiDB-lite"/>
    </source>
</evidence>
<dbReference type="PANTHER" id="PTHR34239">
    <property type="entry name" value="APPLE DOMAIN-CONTAINING PROTEIN"/>
    <property type="match status" value="1"/>
</dbReference>